<comment type="caution">
    <text evidence="1">The sequence shown here is derived from an EMBL/GenBank/DDBJ whole genome shotgun (WGS) entry which is preliminary data.</text>
</comment>
<reference evidence="1" key="2">
    <citation type="journal article" date="2021" name="PeerJ">
        <title>Extensive microbial diversity within the chicken gut microbiome revealed by metagenomics and culture.</title>
        <authorList>
            <person name="Gilroy R."/>
            <person name="Ravi A."/>
            <person name="Getino M."/>
            <person name="Pursley I."/>
            <person name="Horton D.L."/>
            <person name="Alikhan N.F."/>
            <person name="Baker D."/>
            <person name="Gharbi K."/>
            <person name="Hall N."/>
            <person name="Watson M."/>
            <person name="Adriaenssens E.M."/>
            <person name="Foster-Nyarko E."/>
            <person name="Jarju S."/>
            <person name="Secka A."/>
            <person name="Antonio M."/>
            <person name="Oren A."/>
            <person name="Chaudhuri R.R."/>
            <person name="La Ragione R."/>
            <person name="Hildebrand F."/>
            <person name="Pallen M.J."/>
        </authorList>
    </citation>
    <scope>NUCLEOTIDE SEQUENCE</scope>
    <source>
        <strain evidence="1">11687</strain>
    </source>
</reference>
<evidence type="ECO:0000313" key="2">
    <source>
        <dbReference type="Proteomes" id="UP000824081"/>
    </source>
</evidence>
<feature type="non-terminal residue" evidence="1">
    <location>
        <position position="222"/>
    </location>
</feature>
<evidence type="ECO:0000313" key="1">
    <source>
        <dbReference type="EMBL" id="HIU58487.1"/>
    </source>
</evidence>
<reference evidence="1" key="1">
    <citation type="submission" date="2020-10" db="EMBL/GenBank/DDBJ databases">
        <authorList>
            <person name="Gilroy R."/>
        </authorList>
    </citation>
    <scope>NUCLEOTIDE SEQUENCE</scope>
    <source>
        <strain evidence="1">11687</strain>
    </source>
</reference>
<dbReference type="AlphaFoldDB" id="A0A9D1MDW4"/>
<sequence>MKEFTTFGEIRYERPDFEALKNFYIALNEKVQNANSYEKVKACIQEGEAYSARVSTMTTVASIRHTLDTSDKFYEEEDRYINLRSPEVMPYFQAFSVSLLNSPFRKDIDVEYGDFFLKSVKLGVDSFSEKNISLMQEENELVDRYQRIMAACKIPFNGETCNLYGIRKYFSSPDREVRKSAWKKYSEFFAEHEREMEEIFDKLVKIRNEMGRNMGFDNFVRL</sequence>
<protein>
    <submittedName>
        <fullName evidence="1">M3 family oligoendopeptidase</fullName>
    </submittedName>
</protein>
<organism evidence="1 2">
    <name type="scientific">Candidatus Scatosoma pullistercoris</name>
    <dbReference type="NCBI Taxonomy" id="2840934"/>
    <lineage>
        <taxon>Bacteria</taxon>
        <taxon>Bacillati</taxon>
        <taxon>Bacillota</taxon>
        <taxon>Clostridia</taxon>
        <taxon>Candidatus Scatosoma</taxon>
    </lineage>
</organism>
<dbReference type="Proteomes" id="UP000824081">
    <property type="component" value="Unassembled WGS sequence"/>
</dbReference>
<proteinExistence type="predicted"/>
<accession>A0A9D1MDW4</accession>
<name>A0A9D1MDW4_9FIRM</name>
<dbReference type="Gene3D" id="1.10.1370.30">
    <property type="match status" value="1"/>
</dbReference>
<gene>
    <name evidence="1" type="ORF">IAC57_00150</name>
</gene>
<dbReference type="EMBL" id="DVMZ01000004">
    <property type="protein sequence ID" value="HIU58487.1"/>
    <property type="molecule type" value="Genomic_DNA"/>
</dbReference>
<dbReference type="SUPFAM" id="SSF55486">
    <property type="entry name" value="Metalloproteases ('zincins'), catalytic domain"/>
    <property type="match status" value="1"/>
</dbReference>